<evidence type="ECO:0000256" key="4">
    <source>
        <dbReference type="ARBA" id="ARBA00022989"/>
    </source>
</evidence>
<dbReference type="CDD" id="cd17321">
    <property type="entry name" value="MFS_MMR_MDR_like"/>
    <property type="match status" value="1"/>
</dbReference>
<evidence type="ECO:0000256" key="1">
    <source>
        <dbReference type="ARBA" id="ARBA00004651"/>
    </source>
</evidence>
<feature type="transmembrane region" description="Helical" evidence="7">
    <location>
        <begin position="493"/>
        <end position="512"/>
    </location>
</feature>
<dbReference type="GO" id="GO:0046677">
    <property type="term" value="P:response to antibiotic"/>
    <property type="evidence" value="ECO:0007669"/>
    <property type="project" value="UniProtKB-KW"/>
</dbReference>
<dbReference type="HOGENOM" id="CLU_000960_28_2_11"/>
<evidence type="ECO:0000256" key="7">
    <source>
        <dbReference type="SAM" id="Phobius"/>
    </source>
</evidence>
<evidence type="ECO:0000256" key="3">
    <source>
        <dbReference type="ARBA" id="ARBA00022692"/>
    </source>
</evidence>
<evidence type="ECO:0000256" key="5">
    <source>
        <dbReference type="ARBA" id="ARBA00023136"/>
    </source>
</evidence>
<dbReference type="InterPro" id="IPR036259">
    <property type="entry name" value="MFS_trans_sf"/>
</dbReference>
<gene>
    <name evidence="9" type="ORF">SGLAU_07235</name>
</gene>
<dbReference type="InterPro" id="IPR020846">
    <property type="entry name" value="MFS_dom"/>
</dbReference>
<dbReference type="PROSITE" id="PS50850">
    <property type="entry name" value="MFS"/>
    <property type="match status" value="1"/>
</dbReference>
<feature type="transmembrane region" description="Helical" evidence="7">
    <location>
        <begin position="373"/>
        <end position="399"/>
    </location>
</feature>
<keyword evidence="2" id="KW-0813">Transport</keyword>
<keyword evidence="5 7" id="KW-0472">Membrane</keyword>
<dbReference type="PANTHER" id="PTHR42718">
    <property type="entry name" value="MAJOR FACILITATOR SUPERFAMILY MULTIDRUG TRANSPORTER MFSC"/>
    <property type="match status" value="1"/>
</dbReference>
<evidence type="ECO:0000259" key="8">
    <source>
        <dbReference type="PROSITE" id="PS50850"/>
    </source>
</evidence>
<feature type="transmembrane region" description="Helical" evidence="7">
    <location>
        <begin position="65"/>
        <end position="83"/>
    </location>
</feature>
<dbReference type="Gene3D" id="1.20.1250.20">
    <property type="entry name" value="MFS general substrate transporter like domains"/>
    <property type="match status" value="1"/>
</dbReference>
<feature type="transmembrane region" description="Helical" evidence="7">
    <location>
        <begin position="184"/>
        <end position="205"/>
    </location>
</feature>
<dbReference type="Proteomes" id="UP000029482">
    <property type="component" value="Chromosome"/>
</dbReference>
<dbReference type="GO" id="GO:0005886">
    <property type="term" value="C:plasma membrane"/>
    <property type="evidence" value="ECO:0007669"/>
    <property type="project" value="UniProtKB-SubCell"/>
</dbReference>
<dbReference type="PANTHER" id="PTHR42718:SF9">
    <property type="entry name" value="MAJOR FACILITATOR SUPERFAMILY MULTIDRUG TRANSPORTER MFSC"/>
    <property type="match status" value="1"/>
</dbReference>
<dbReference type="Pfam" id="PF07690">
    <property type="entry name" value="MFS_1"/>
    <property type="match status" value="1"/>
</dbReference>
<accession>A0A089X141</accession>
<comment type="subcellular location">
    <subcellularLocation>
        <location evidence="1">Cell membrane</location>
        <topology evidence="1">Multi-pass membrane protein</topology>
    </subcellularLocation>
</comment>
<feature type="domain" description="Major facilitator superfamily (MFS) profile" evidence="8">
    <location>
        <begin position="29"/>
        <end position="515"/>
    </location>
</feature>
<evidence type="ECO:0000313" key="10">
    <source>
        <dbReference type="Proteomes" id="UP000029482"/>
    </source>
</evidence>
<dbReference type="SUPFAM" id="SSF103473">
    <property type="entry name" value="MFS general substrate transporter"/>
    <property type="match status" value="1"/>
</dbReference>
<dbReference type="KEGG" id="sgu:SGLAU_07235"/>
<keyword evidence="4 7" id="KW-1133">Transmembrane helix</keyword>
<feature type="transmembrane region" description="Helical" evidence="7">
    <location>
        <begin position="95"/>
        <end position="113"/>
    </location>
</feature>
<dbReference type="GO" id="GO:0022857">
    <property type="term" value="F:transmembrane transporter activity"/>
    <property type="evidence" value="ECO:0007669"/>
    <property type="project" value="InterPro"/>
</dbReference>
<feature type="transmembrane region" description="Helical" evidence="7">
    <location>
        <begin position="285"/>
        <end position="308"/>
    </location>
</feature>
<evidence type="ECO:0000313" key="9">
    <source>
        <dbReference type="EMBL" id="AIR97462.1"/>
    </source>
</evidence>
<organism evidence="9 10">
    <name type="scientific">Streptomyces glaucescens</name>
    <dbReference type="NCBI Taxonomy" id="1907"/>
    <lineage>
        <taxon>Bacteria</taxon>
        <taxon>Bacillati</taxon>
        <taxon>Actinomycetota</taxon>
        <taxon>Actinomycetes</taxon>
        <taxon>Kitasatosporales</taxon>
        <taxon>Streptomycetaceae</taxon>
        <taxon>Streptomyces</taxon>
    </lineage>
</organism>
<keyword evidence="3 7" id="KW-0812">Transmembrane</keyword>
<reference evidence="10" key="1">
    <citation type="journal article" date="2015" name="J. Biotechnol.">
        <title>Complete genome sequence of the actinobacterium Streptomyces glaucescens GLA.O (DSM 40922) consisting of a linear chromosome and one linear plasmid.</title>
        <authorList>
            <person name="Ortseifen V."/>
            <person name="Winkler A."/>
            <person name="Albersmeier A."/>
            <person name="Wendler S."/>
            <person name="Puhler A."/>
            <person name="Kalinowski J."/>
            <person name="Ruckert C."/>
        </authorList>
    </citation>
    <scope>NUCLEOTIDE SEQUENCE [LARGE SCALE GENOMIC DNA]</scope>
    <source>
        <strain evidence="10">DSM 40922 / GLA O</strain>
    </source>
</reference>
<feature type="transmembrane region" description="Helical" evidence="7">
    <location>
        <begin position="28"/>
        <end position="53"/>
    </location>
</feature>
<sequence>MSTAPAGSGGARPVAAPPPAPVIPHARLVLLAACLGLFMSFIEVTAAISTLRALQVDLGVAPADLSWVSSTYTLVVAACVLSGGALGERFGRRRVFLAGVVLLAAGSLVVAASDGYGWVLLGRGVSGLGGALVLPTSLALITTTFFVDLPRMLRYIAIWVSVSGIGLAVGPLLGGLLLEASGWRAVYLVNTPLAVVTVLVTLRAVTESRVPDRPLDLAGQLWAVLGLSALIYGIAAGGRLGYGDPQVVTVLAVAAGALTALVLTERRAAVPMLDVRMMANARYAAALVVAAAALFVFVGVVFVEVLFLQRVRDLGPLATGVRLLPAMLAFVAATFTAQRLAGRVRAGRLLAGGSLITTVAALVLLLQRPDGGYGITALGLVLAGLGSGLVVAPSTAAAFEVVEGAQMGAASSAVTAFRQVGSVLATSVLGAVLALRFLGTLPERLTERGIPQGTADRVLSVARAGGSGSARSSPAEVTDAVADAFTAGVHSSLWVVAGVALAASALAGTLLARAPRKS</sequence>
<dbReference type="STRING" id="1907.SGLAU_07235"/>
<evidence type="ECO:0000256" key="2">
    <source>
        <dbReference type="ARBA" id="ARBA00022448"/>
    </source>
</evidence>
<proteinExistence type="predicted"/>
<dbReference type="Gene3D" id="1.20.1720.10">
    <property type="entry name" value="Multidrug resistance protein D"/>
    <property type="match status" value="1"/>
</dbReference>
<protein>
    <submittedName>
        <fullName evidence="9">Putative MFS-family transporter</fullName>
    </submittedName>
</protein>
<feature type="transmembrane region" description="Helical" evidence="7">
    <location>
        <begin position="156"/>
        <end position="178"/>
    </location>
</feature>
<feature type="transmembrane region" description="Helical" evidence="7">
    <location>
        <begin position="247"/>
        <end position="264"/>
    </location>
</feature>
<dbReference type="EMBL" id="CP009438">
    <property type="protein sequence ID" value="AIR97462.1"/>
    <property type="molecule type" value="Genomic_DNA"/>
</dbReference>
<feature type="transmembrane region" description="Helical" evidence="7">
    <location>
        <begin position="217"/>
        <end position="235"/>
    </location>
</feature>
<feature type="transmembrane region" description="Helical" evidence="7">
    <location>
        <begin position="420"/>
        <end position="438"/>
    </location>
</feature>
<keyword evidence="6" id="KW-0046">Antibiotic resistance</keyword>
<dbReference type="eggNOG" id="COG0477">
    <property type="taxonomic scope" value="Bacteria"/>
</dbReference>
<feature type="transmembrane region" description="Helical" evidence="7">
    <location>
        <begin position="125"/>
        <end position="149"/>
    </location>
</feature>
<dbReference type="InterPro" id="IPR011701">
    <property type="entry name" value="MFS"/>
</dbReference>
<keyword evidence="10" id="KW-1185">Reference proteome</keyword>
<dbReference type="RefSeq" id="WP_052413664.1">
    <property type="nucleotide sequence ID" value="NZ_CP009438.1"/>
</dbReference>
<name>A0A089X141_STRGA</name>
<dbReference type="AlphaFoldDB" id="A0A089X141"/>
<feature type="transmembrane region" description="Helical" evidence="7">
    <location>
        <begin position="349"/>
        <end position="367"/>
    </location>
</feature>
<feature type="transmembrane region" description="Helical" evidence="7">
    <location>
        <begin position="314"/>
        <end position="337"/>
    </location>
</feature>
<evidence type="ECO:0000256" key="6">
    <source>
        <dbReference type="ARBA" id="ARBA00023251"/>
    </source>
</evidence>